<dbReference type="InterPro" id="IPR001926">
    <property type="entry name" value="TrpB-like_PALP"/>
</dbReference>
<comment type="pathway">
    <text evidence="2">Amino-acid biosynthesis; L-cysteine biosynthesis; L-cysteine from L-serine: step 2/2.</text>
</comment>
<protein>
    <recommendedName>
        <fullName evidence="5">Cysteine synthase</fullName>
        <ecNumber evidence="4">2.5.1.47</ecNumber>
    </recommendedName>
    <alternativeName>
        <fullName evidence="7">O-acetylserine (thiol)-lyase</fullName>
    </alternativeName>
    <alternativeName>
        <fullName evidence="8">O-acetylserine sulfhydrylase</fullName>
    </alternativeName>
</protein>
<organism evidence="11 12">
    <name type="scientific">Ruminiclostridium sufflavum DSM 19573</name>
    <dbReference type="NCBI Taxonomy" id="1121337"/>
    <lineage>
        <taxon>Bacteria</taxon>
        <taxon>Bacillati</taxon>
        <taxon>Bacillota</taxon>
        <taxon>Clostridia</taxon>
        <taxon>Eubacteriales</taxon>
        <taxon>Oscillospiraceae</taxon>
        <taxon>Ruminiclostridium</taxon>
    </lineage>
</organism>
<dbReference type="SUPFAM" id="SSF53686">
    <property type="entry name" value="Tryptophan synthase beta subunit-like PLP-dependent enzymes"/>
    <property type="match status" value="1"/>
</dbReference>
<dbReference type="GO" id="GO:0006535">
    <property type="term" value="P:cysteine biosynthetic process from serine"/>
    <property type="evidence" value="ECO:0007669"/>
    <property type="project" value="InterPro"/>
</dbReference>
<comment type="similarity">
    <text evidence="3">Belongs to the cysteine synthase/cystathionine beta-synthase family.</text>
</comment>
<evidence type="ECO:0000256" key="5">
    <source>
        <dbReference type="ARBA" id="ARBA00019371"/>
    </source>
</evidence>
<evidence type="ECO:0000256" key="6">
    <source>
        <dbReference type="ARBA" id="ARBA00022898"/>
    </source>
</evidence>
<evidence type="ECO:0000256" key="1">
    <source>
        <dbReference type="ARBA" id="ARBA00001933"/>
    </source>
</evidence>
<name>A0A318Y1W7_9FIRM</name>
<dbReference type="RefSeq" id="WP_110460752.1">
    <property type="nucleotide sequence ID" value="NZ_QKMR01000003.1"/>
</dbReference>
<dbReference type="PROSITE" id="PS00901">
    <property type="entry name" value="CYS_SYNTHASE"/>
    <property type="match status" value="1"/>
</dbReference>
<evidence type="ECO:0000313" key="11">
    <source>
        <dbReference type="EMBL" id="PYG89459.1"/>
    </source>
</evidence>
<dbReference type="EMBL" id="QKMR01000003">
    <property type="protein sequence ID" value="PYG89459.1"/>
    <property type="molecule type" value="Genomic_DNA"/>
</dbReference>
<dbReference type="Gene3D" id="3.40.50.1100">
    <property type="match status" value="2"/>
</dbReference>
<dbReference type="Pfam" id="PF00291">
    <property type="entry name" value="PALP"/>
    <property type="match status" value="1"/>
</dbReference>
<dbReference type="Proteomes" id="UP000248132">
    <property type="component" value="Unassembled WGS sequence"/>
</dbReference>
<comment type="catalytic activity">
    <reaction evidence="9">
        <text>O-acetyl-L-serine + hydrogen sulfide = L-cysteine + acetate</text>
        <dbReference type="Rhea" id="RHEA:14829"/>
        <dbReference type="ChEBI" id="CHEBI:29919"/>
        <dbReference type="ChEBI" id="CHEBI:30089"/>
        <dbReference type="ChEBI" id="CHEBI:35235"/>
        <dbReference type="ChEBI" id="CHEBI:58340"/>
        <dbReference type="EC" id="2.5.1.47"/>
    </reaction>
</comment>
<evidence type="ECO:0000256" key="4">
    <source>
        <dbReference type="ARBA" id="ARBA00012681"/>
    </source>
</evidence>
<dbReference type="InterPro" id="IPR001216">
    <property type="entry name" value="P-phosphate_BS"/>
</dbReference>
<dbReference type="GO" id="GO:0004124">
    <property type="term" value="F:cysteine synthase activity"/>
    <property type="evidence" value="ECO:0007669"/>
    <property type="project" value="UniProtKB-EC"/>
</dbReference>
<proteinExistence type="inferred from homology"/>
<dbReference type="OrthoDB" id="9808024at2"/>
<keyword evidence="12" id="KW-1185">Reference proteome</keyword>
<dbReference type="FunFam" id="3.40.50.1100:FF:000118">
    <property type="entry name" value="Related to CYS4-cystathionine beta-synthase"/>
    <property type="match status" value="1"/>
</dbReference>
<comment type="cofactor">
    <cofactor evidence="1">
        <name>pyridoxal 5'-phosphate</name>
        <dbReference type="ChEBI" id="CHEBI:597326"/>
    </cofactor>
</comment>
<feature type="domain" description="Tryptophan synthase beta chain-like PALP" evidence="10">
    <location>
        <begin position="9"/>
        <end position="291"/>
    </location>
</feature>
<comment type="caution">
    <text evidence="11">The sequence shown here is derived from an EMBL/GenBank/DDBJ whole genome shotgun (WGS) entry which is preliminary data.</text>
</comment>
<evidence type="ECO:0000313" key="12">
    <source>
        <dbReference type="Proteomes" id="UP000248132"/>
    </source>
</evidence>
<dbReference type="CDD" id="cd01561">
    <property type="entry name" value="CBS_like"/>
    <property type="match status" value="1"/>
</dbReference>
<dbReference type="AlphaFoldDB" id="A0A318Y1W7"/>
<sequence>MSYYESMQELIGQTPLVKLIHIDLPEGVQLFAKLELYNPSGSVKDRIGKYMITDAEKRGLLKRNGTIVEATAGNTGLGIAFAALNRGYKIIFVVPTKFSEEKQILMRALGAEIINTPREQGMLGAAEKAEQLRASVPGAISLEQFKNQSNPQAHYETTGPEIYRDLGGQIDYLVAGAGSGGTYTGIVRYLKEQKPDIVGVLADPEGSTMGGGEHGDYDIEGIGNDFVADTMDMALVDRVIKVTDNEAFTYSRQLAEREGIFAGSSSGAAVSAAKKLIESGARGNIVVVLPDRGDRYFSKHLYI</sequence>
<evidence type="ECO:0000259" key="10">
    <source>
        <dbReference type="Pfam" id="PF00291"/>
    </source>
</evidence>
<evidence type="ECO:0000256" key="7">
    <source>
        <dbReference type="ARBA" id="ARBA00030296"/>
    </source>
</evidence>
<keyword evidence="6" id="KW-0663">Pyridoxal phosphate</keyword>
<evidence type="ECO:0000256" key="8">
    <source>
        <dbReference type="ARBA" id="ARBA00033075"/>
    </source>
</evidence>
<evidence type="ECO:0000256" key="3">
    <source>
        <dbReference type="ARBA" id="ARBA00007103"/>
    </source>
</evidence>
<dbReference type="EC" id="2.5.1.47" evidence="4"/>
<evidence type="ECO:0000256" key="2">
    <source>
        <dbReference type="ARBA" id="ARBA00004962"/>
    </source>
</evidence>
<dbReference type="InterPro" id="IPR036052">
    <property type="entry name" value="TrpB-like_PALP_sf"/>
</dbReference>
<dbReference type="PANTHER" id="PTHR10314">
    <property type="entry name" value="CYSTATHIONINE BETA-SYNTHASE"/>
    <property type="match status" value="1"/>
</dbReference>
<accession>A0A318Y1W7</accession>
<dbReference type="FunFam" id="3.40.50.1100:FF:000003">
    <property type="entry name" value="Cystathionine beta-synthase"/>
    <property type="match status" value="1"/>
</dbReference>
<reference evidence="11 12" key="1">
    <citation type="submission" date="2018-06" db="EMBL/GenBank/DDBJ databases">
        <title>Genomic Encyclopedia of Type Strains, Phase I: the one thousand microbial genomes (KMG-I) project.</title>
        <authorList>
            <person name="Kyrpides N."/>
        </authorList>
    </citation>
    <scope>NUCLEOTIDE SEQUENCE [LARGE SCALE GENOMIC DNA]</scope>
    <source>
        <strain evidence="11 12">DSM 19573</strain>
    </source>
</reference>
<gene>
    <name evidence="11" type="ORF">LY28_00678</name>
</gene>
<evidence type="ECO:0000256" key="9">
    <source>
        <dbReference type="ARBA" id="ARBA00047931"/>
    </source>
</evidence>
<dbReference type="InterPro" id="IPR050214">
    <property type="entry name" value="Cys_Synth/Cystath_Beta-Synth"/>
</dbReference>